<dbReference type="InterPro" id="IPR036736">
    <property type="entry name" value="ACP-like_sf"/>
</dbReference>
<name>A0A7W7SX33_9ACTN</name>
<dbReference type="EC" id="3.3.2.1" evidence="2"/>
<keyword evidence="3" id="KW-1185">Reference proteome</keyword>
<dbReference type="EMBL" id="JACHJW010000001">
    <property type="protein sequence ID" value="MBB4962483.1"/>
    <property type="molecule type" value="Genomic_DNA"/>
</dbReference>
<evidence type="ECO:0000259" key="1">
    <source>
        <dbReference type="PROSITE" id="PS50075"/>
    </source>
</evidence>
<proteinExistence type="predicted"/>
<protein>
    <submittedName>
        <fullName evidence="2">Bifunctional isochorismate lyase/aryl carrier protein</fullName>
        <ecNumber evidence="2">3.3.2.1</ecNumber>
    </submittedName>
</protein>
<dbReference type="Gene3D" id="1.10.1200.10">
    <property type="entry name" value="ACP-like"/>
    <property type="match status" value="1"/>
</dbReference>
<keyword evidence="2" id="KW-0456">Lyase</keyword>
<dbReference type="AlphaFoldDB" id="A0A7W7SX33"/>
<dbReference type="GO" id="GO:0008908">
    <property type="term" value="F:isochorismatase activity"/>
    <property type="evidence" value="ECO:0007669"/>
    <property type="project" value="UniProtKB-EC"/>
</dbReference>
<evidence type="ECO:0000313" key="3">
    <source>
        <dbReference type="Proteomes" id="UP000578819"/>
    </source>
</evidence>
<dbReference type="PROSITE" id="PS50075">
    <property type="entry name" value="CARRIER"/>
    <property type="match status" value="1"/>
</dbReference>
<dbReference type="Proteomes" id="UP000578819">
    <property type="component" value="Unassembled WGS sequence"/>
</dbReference>
<dbReference type="GO" id="GO:0016829">
    <property type="term" value="F:lyase activity"/>
    <property type="evidence" value="ECO:0007669"/>
    <property type="project" value="UniProtKB-KW"/>
</dbReference>
<accession>A0A7W7SX33</accession>
<dbReference type="SUPFAM" id="SSF47336">
    <property type="entry name" value="ACP-like"/>
    <property type="match status" value="1"/>
</dbReference>
<keyword evidence="2" id="KW-0378">Hydrolase</keyword>
<comment type="caution">
    <text evidence="2">The sequence shown here is derived from an EMBL/GenBank/DDBJ whole genome shotgun (WGS) entry which is preliminary data.</text>
</comment>
<feature type="domain" description="Carrier" evidence="1">
    <location>
        <begin position="1"/>
        <end position="70"/>
    </location>
</feature>
<sequence>MTIETLRAQVIEVLGEPVGDDDNLLDAGLDSIRLMTLVERWRADGHEVSFLDLAEDPTIAGWATLLADADAR</sequence>
<gene>
    <name evidence="2" type="ORF">FHR38_006216</name>
</gene>
<dbReference type="Pfam" id="PF00550">
    <property type="entry name" value="PP-binding"/>
    <property type="match status" value="1"/>
</dbReference>
<reference evidence="2 3" key="1">
    <citation type="submission" date="2020-08" db="EMBL/GenBank/DDBJ databases">
        <title>Sequencing the genomes of 1000 actinobacteria strains.</title>
        <authorList>
            <person name="Klenk H.-P."/>
        </authorList>
    </citation>
    <scope>NUCLEOTIDE SEQUENCE [LARGE SCALE GENOMIC DNA]</scope>
    <source>
        <strain evidence="2 3">DSM 45886</strain>
    </source>
</reference>
<dbReference type="RefSeq" id="WP_184538719.1">
    <property type="nucleotide sequence ID" value="NZ_JACHJW010000001.1"/>
</dbReference>
<dbReference type="InterPro" id="IPR009081">
    <property type="entry name" value="PP-bd_ACP"/>
</dbReference>
<organism evidence="2 3">
    <name type="scientific">Micromonospora polyrhachis</name>
    <dbReference type="NCBI Taxonomy" id="1282883"/>
    <lineage>
        <taxon>Bacteria</taxon>
        <taxon>Bacillati</taxon>
        <taxon>Actinomycetota</taxon>
        <taxon>Actinomycetes</taxon>
        <taxon>Micromonosporales</taxon>
        <taxon>Micromonosporaceae</taxon>
        <taxon>Micromonospora</taxon>
    </lineage>
</organism>
<evidence type="ECO:0000313" key="2">
    <source>
        <dbReference type="EMBL" id="MBB4962483.1"/>
    </source>
</evidence>